<accession>A0A5S4FXW3</accession>
<dbReference type="Pfam" id="PF12680">
    <property type="entry name" value="SnoaL_2"/>
    <property type="match status" value="1"/>
</dbReference>
<dbReference type="Gene3D" id="3.10.450.50">
    <property type="match status" value="1"/>
</dbReference>
<dbReference type="AlphaFoldDB" id="A0A5S4FXW3"/>
<dbReference type="InterPro" id="IPR037401">
    <property type="entry name" value="SnoaL-like"/>
</dbReference>
<name>A0A5S4FXW3_9ACTN</name>
<organism evidence="2 3">
    <name type="scientific">Nonomuraea turkmeniaca</name>
    <dbReference type="NCBI Taxonomy" id="103838"/>
    <lineage>
        <taxon>Bacteria</taxon>
        <taxon>Bacillati</taxon>
        <taxon>Actinomycetota</taxon>
        <taxon>Actinomycetes</taxon>
        <taxon>Streptosporangiales</taxon>
        <taxon>Streptosporangiaceae</taxon>
        <taxon>Nonomuraea</taxon>
    </lineage>
</organism>
<dbReference type="InterPro" id="IPR032710">
    <property type="entry name" value="NTF2-like_dom_sf"/>
</dbReference>
<feature type="domain" description="SnoaL-like" evidence="1">
    <location>
        <begin position="21"/>
        <end position="126"/>
    </location>
</feature>
<dbReference type="EMBL" id="VCKY01000006">
    <property type="protein sequence ID" value="TMR24951.1"/>
    <property type="molecule type" value="Genomic_DNA"/>
</dbReference>
<proteinExistence type="predicted"/>
<keyword evidence="3" id="KW-1185">Reference proteome</keyword>
<dbReference type="OrthoDB" id="129343at2"/>
<sequence>MLDRDPARLGEGTPSTNKLLVSDFYRCVFDAHNPGAVKEFVHEDYVQHSRHLPPGRAGLEALVAGSFPDGPIPTPEEPSIPPSILMGEGDLVVIAAALPQPGGEGGTYLRYLYDAYRVRGGCLCEHWSGVDPHNRPVMP</sequence>
<evidence type="ECO:0000313" key="3">
    <source>
        <dbReference type="Proteomes" id="UP000309128"/>
    </source>
</evidence>
<evidence type="ECO:0000259" key="1">
    <source>
        <dbReference type="Pfam" id="PF12680"/>
    </source>
</evidence>
<reference evidence="2 3" key="1">
    <citation type="submission" date="2019-05" db="EMBL/GenBank/DDBJ databases">
        <title>Draft genome sequence of Nonomuraea turkmeniaca DSM 43926.</title>
        <authorList>
            <person name="Saricaoglu S."/>
            <person name="Isik K."/>
        </authorList>
    </citation>
    <scope>NUCLEOTIDE SEQUENCE [LARGE SCALE GENOMIC DNA]</scope>
    <source>
        <strain evidence="2 3">DSM 43926</strain>
    </source>
</reference>
<dbReference type="SUPFAM" id="SSF54427">
    <property type="entry name" value="NTF2-like"/>
    <property type="match status" value="1"/>
</dbReference>
<protein>
    <recommendedName>
        <fullName evidence="1">SnoaL-like domain-containing protein</fullName>
    </recommendedName>
</protein>
<dbReference type="Proteomes" id="UP000309128">
    <property type="component" value="Unassembled WGS sequence"/>
</dbReference>
<comment type="caution">
    <text evidence="2">The sequence shown here is derived from an EMBL/GenBank/DDBJ whole genome shotgun (WGS) entry which is preliminary data.</text>
</comment>
<evidence type="ECO:0000313" key="2">
    <source>
        <dbReference type="EMBL" id="TMR24951.1"/>
    </source>
</evidence>
<gene>
    <name evidence="2" type="ORF">ETD86_03180</name>
</gene>